<keyword evidence="2" id="KW-0472">Membrane</keyword>
<feature type="compositionally biased region" description="Acidic residues" evidence="1">
    <location>
        <begin position="17"/>
        <end position="29"/>
    </location>
</feature>
<name>A0ABD3SFH3_9STRA</name>
<protein>
    <submittedName>
        <fullName evidence="3">Uncharacterized protein</fullName>
    </submittedName>
</protein>
<feature type="compositionally biased region" description="Low complexity" evidence="1">
    <location>
        <begin position="374"/>
        <end position="393"/>
    </location>
</feature>
<feature type="compositionally biased region" description="Pro residues" evidence="1">
    <location>
        <begin position="149"/>
        <end position="158"/>
    </location>
</feature>
<feature type="region of interest" description="Disordered" evidence="1">
    <location>
        <begin position="374"/>
        <end position="412"/>
    </location>
</feature>
<feature type="transmembrane region" description="Helical" evidence="2">
    <location>
        <begin position="105"/>
        <end position="128"/>
    </location>
</feature>
<feature type="compositionally biased region" description="Basic and acidic residues" evidence="1">
    <location>
        <begin position="163"/>
        <end position="175"/>
    </location>
</feature>
<evidence type="ECO:0000256" key="1">
    <source>
        <dbReference type="SAM" id="MobiDB-lite"/>
    </source>
</evidence>
<sequence length="436" mass="48375">MSSPSPERRNDAASGNYDDDDDEYGDDENDDRRINVAMSSELEASILVAYRSMGLGTFGAGMRYLGMPLEKIALYMNSSQVTGSNQFGQSIRLTFREGYLAPYRVVGPASLVAWFMAYSVMGMSFQFFDRMLSGVMGVEPVWYGSEVMDPPPPPPPPTTTTTTREDVDDTRGVDSSHHRAKTVIKTLLAPVMAACLESIVANRAEVQRYFGPGQLATIESNLKWNPISRYLFAPAYVPNVMRNVIMCNTSFILTPITYRLYFPQENKSQGTLFCYGMGMNFTMNAFAITQQALWGRSLDYAAMDGGRNIRYSEVIRASLRKEGISAFFTVPKWFSRILMNAPVQGSLPWFYNNVLPLGEDGVFRVARWASASLSSSSSSSSLSSSFTPLSSTTGYGSKGKKQTSGTISCESREMRKRATGRGIYYDHRTSMFALPL</sequence>
<feature type="region of interest" description="Disordered" evidence="1">
    <location>
        <begin position="1"/>
        <end position="31"/>
    </location>
</feature>
<feature type="region of interest" description="Disordered" evidence="1">
    <location>
        <begin position="146"/>
        <end position="175"/>
    </location>
</feature>
<gene>
    <name evidence="3" type="ORF">ACHAXA_010066</name>
</gene>
<keyword evidence="2" id="KW-1133">Transmembrane helix</keyword>
<accession>A0ABD3SFH3</accession>
<keyword evidence="2" id="KW-0812">Transmembrane</keyword>
<evidence type="ECO:0000313" key="4">
    <source>
        <dbReference type="Proteomes" id="UP001530377"/>
    </source>
</evidence>
<comment type="caution">
    <text evidence="3">The sequence shown here is derived from an EMBL/GenBank/DDBJ whole genome shotgun (WGS) entry which is preliminary data.</text>
</comment>
<dbReference type="Proteomes" id="UP001530377">
    <property type="component" value="Unassembled WGS sequence"/>
</dbReference>
<organism evidence="3 4">
    <name type="scientific">Cyclostephanos tholiformis</name>
    <dbReference type="NCBI Taxonomy" id="382380"/>
    <lineage>
        <taxon>Eukaryota</taxon>
        <taxon>Sar</taxon>
        <taxon>Stramenopiles</taxon>
        <taxon>Ochrophyta</taxon>
        <taxon>Bacillariophyta</taxon>
        <taxon>Coscinodiscophyceae</taxon>
        <taxon>Thalassiosirophycidae</taxon>
        <taxon>Stephanodiscales</taxon>
        <taxon>Stephanodiscaceae</taxon>
        <taxon>Cyclostephanos</taxon>
    </lineage>
</organism>
<reference evidence="3 4" key="1">
    <citation type="submission" date="2024-10" db="EMBL/GenBank/DDBJ databases">
        <title>Updated reference genomes for cyclostephanoid diatoms.</title>
        <authorList>
            <person name="Roberts W.R."/>
            <person name="Alverson A.J."/>
        </authorList>
    </citation>
    <scope>NUCLEOTIDE SEQUENCE [LARGE SCALE GENOMIC DNA]</scope>
    <source>
        <strain evidence="3 4">AJA228-03</strain>
    </source>
</reference>
<dbReference type="EMBL" id="JALLPB020000044">
    <property type="protein sequence ID" value="KAL3823182.1"/>
    <property type="molecule type" value="Genomic_DNA"/>
</dbReference>
<dbReference type="AlphaFoldDB" id="A0ABD3SFH3"/>
<feature type="compositionally biased region" description="Basic and acidic residues" evidence="1">
    <location>
        <begin position="1"/>
        <end position="11"/>
    </location>
</feature>
<proteinExistence type="predicted"/>
<keyword evidence="4" id="KW-1185">Reference proteome</keyword>
<evidence type="ECO:0000256" key="2">
    <source>
        <dbReference type="SAM" id="Phobius"/>
    </source>
</evidence>
<evidence type="ECO:0000313" key="3">
    <source>
        <dbReference type="EMBL" id="KAL3823182.1"/>
    </source>
</evidence>